<evidence type="ECO:0000256" key="2">
    <source>
        <dbReference type="ARBA" id="ARBA00023002"/>
    </source>
</evidence>
<reference evidence="4" key="2">
    <citation type="journal article" date="2014" name="ISME J.">
        <title>Microbial stratification in low pH oxic and suboxic macroscopic growths along an acid mine drainage.</title>
        <authorList>
            <person name="Mendez-Garcia C."/>
            <person name="Mesa V."/>
            <person name="Sprenger R.R."/>
            <person name="Richter M."/>
            <person name="Diez M.S."/>
            <person name="Solano J."/>
            <person name="Bargiela R."/>
            <person name="Golyshina O.V."/>
            <person name="Manteca A."/>
            <person name="Ramos J.L."/>
            <person name="Gallego J.R."/>
            <person name="Llorente I."/>
            <person name="Martins Dos Santos V.A."/>
            <person name="Jensen O.N."/>
            <person name="Pelaez A.I."/>
            <person name="Sanchez J."/>
            <person name="Ferrer M."/>
        </authorList>
    </citation>
    <scope>NUCLEOTIDE SEQUENCE</scope>
</reference>
<dbReference type="PANTHER" id="PTHR48106">
    <property type="entry name" value="QUINONE OXIDOREDUCTASE PIG3-RELATED"/>
    <property type="match status" value="1"/>
</dbReference>
<dbReference type="InterPro" id="IPR013154">
    <property type="entry name" value="ADH-like_N"/>
</dbReference>
<organism evidence="4">
    <name type="scientific">mine drainage metagenome</name>
    <dbReference type="NCBI Taxonomy" id="410659"/>
    <lineage>
        <taxon>unclassified sequences</taxon>
        <taxon>metagenomes</taxon>
        <taxon>ecological metagenomes</taxon>
    </lineage>
</organism>
<feature type="domain" description="Alcohol dehydrogenase-like N-terminal" evidence="3">
    <location>
        <begin position="27"/>
        <end position="135"/>
    </location>
</feature>
<proteinExistence type="predicted"/>
<dbReference type="Gene3D" id="3.90.180.10">
    <property type="entry name" value="Medium-chain alcohol dehydrogenases, catalytic domain"/>
    <property type="match status" value="1"/>
</dbReference>
<dbReference type="AlphaFoldDB" id="T1C9R9"/>
<evidence type="ECO:0000313" key="4">
    <source>
        <dbReference type="EMBL" id="EQD62234.1"/>
    </source>
</evidence>
<dbReference type="GO" id="GO:0035925">
    <property type="term" value="F:mRNA 3'-UTR AU-rich region binding"/>
    <property type="evidence" value="ECO:0007669"/>
    <property type="project" value="TreeGrafter"/>
</dbReference>
<evidence type="ECO:0000259" key="3">
    <source>
        <dbReference type="Pfam" id="PF08240"/>
    </source>
</evidence>
<reference evidence="4" key="1">
    <citation type="submission" date="2013-08" db="EMBL/GenBank/DDBJ databases">
        <authorList>
            <person name="Mendez C."/>
            <person name="Richter M."/>
            <person name="Ferrer M."/>
            <person name="Sanchez J."/>
        </authorList>
    </citation>
    <scope>NUCLEOTIDE SEQUENCE</scope>
</reference>
<sequence>MKAVLVRKPYGEDNASISEVPDPVPQEGDLLVKVQYAGLNPIDINVVRNKTVYGLKPDPHIPGAEIAGIAETSGKIIKEGDQVILYPRWFDGTCKYCTSGREHLCIHGGIFGVLTNGGYCERIAVPEKMLLKIPEGMKIEDAVSIPVGGLTALHALNMAGAHGGQKLLVYGASGNTGLFATIIGKIIGMDVSAVSSKEWVKNYGATSVYPHDGIPN</sequence>
<keyword evidence="2" id="KW-0560">Oxidoreductase</keyword>
<name>T1C9R9_9ZZZZ</name>
<accession>T1C9R9</accession>
<keyword evidence="1" id="KW-0521">NADP</keyword>
<dbReference type="GO" id="GO:0003960">
    <property type="term" value="F:quinone reductase (NADPH) activity"/>
    <property type="evidence" value="ECO:0007669"/>
    <property type="project" value="TreeGrafter"/>
</dbReference>
<dbReference type="SUPFAM" id="SSF50129">
    <property type="entry name" value="GroES-like"/>
    <property type="match status" value="1"/>
</dbReference>
<dbReference type="Pfam" id="PF08240">
    <property type="entry name" value="ADH_N"/>
    <property type="match status" value="1"/>
</dbReference>
<evidence type="ECO:0000256" key="1">
    <source>
        <dbReference type="ARBA" id="ARBA00022857"/>
    </source>
</evidence>
<dbReference type="EMBL" id="AUZY01004684">
    <property type="protein sequence ID" value="EQD62234.1"/>
    <property type="molecule type" value="Genomic_DNA"/>
</dbReference>
<feature type="non-terminal residue" evidence="4">
    <location>
        <position position="216"/>
    </location>
</feature>
<dbReference type="GO" id="GO:0070402">
    <property type="term" value="F:NADPH binding"/>
    <property type="evidence" value="ECO:0007669"/>
    <property type="project" value="TreeGrafter"/>
</dbReference>
<dbReference type="PANTHER" id="PTHR48106:SF13">
    <property type="entry name" value="QUINONE OXIDOREDUCTASE-RELATED"/>
    <property type="match status" value="1"/>
</dbReference>
<dbReference type="InterPro" id="IPR011032">
    <property type="entry name" value="GroES-like_sf"/>
</dbReference>
<gene>
    <name evidence="4" type="ORF">B1B_07355</name>
</gene>
<protein>
    <submittedName>
        <fullName evidence="4">Alcohol dehydrogenase GroES domain protein</fullName>
    </submittedName>
</protein>
<dbReference type="GO" id="GO:0005829">
    <property type="term" value="C:cytosol"/>
    <property type="evidence" value="ECO:0007669"/>
    <property type="project" value="TreeGrafter"/>
</dbReference>
<comment type="caution">
    <text evidence="4">The sequence shown here is derived from an EMBL/GenBank/DDBJ whole genome shotgun (WGS) entry which is preliminary data.</text>
</comment>